<dbReference type="SMART" id="SM00797">
    <property type="entry name" value="AHS2"/>
    <property type="match status" value="1"/>
</dbReference>
<dbReference type="GO" id="GO:0016787">
    <property type="term" value="F:hydrolase activity"/>
    <property type="evidence" value="ECO:0007669"/>
    <property type="project" value="UniProtKB-KW"/>
</dbReference>
<keyword evidence="3" id="KW-0067">ATP-binding</keyword>
<evidence type="ECO:0000259" key="4">
    <source>
        <dbReference type="SMART" id="SM00797"/>
    </source>
</evidence>
<dbReference type="InterPro" id="IPR003778">
    <property type="entry name" value="CT_A_B"/>
</dbReference>
<organism evidence="5 6">
    <name type="scientific">Wenyingzhuangia marina</name>
    <dbReference type="NCBI Taxonomy" id="1195760"/>
    <lineage>
        <taxon>Bacteria</taxon>
        <taxon>Pseudomonadati</taxon>
        <taxon>Bacteroidota</taxon>
        <taxon>Flavobacteriia</taxon>
        <taxon>Flavobacteriales</taxon>
        <taxon>Flavobacteriaceae</taxon>
        <taxon>Wenyingzhuangia</taxon>
    </lineage>
</organism>
<dbReference type="SUPFAM" id="SSF50891">
    <property type="entry name" value="Cyclophilin-like"/>
    <property type="match status" value="1"/>
</dbReference>
<name>A0A1M5VLB1_9FLAO</name>
<evidence type="ECO:0000313" key="5">
    <source>
        <dbReference type="EMBL" id="SHH76042.1"/>
    </source>
</evidence>
<dbReference type="Gene3D" id="2.40.100.10">
    <property type="entry name" value="Cyclophilin-like"/>
    <property type="match status" value="1"/>
</dbReference>
<dbReference type="GO" id="GO:0005524">
    <property type="term" value="F:ATP binding"/>
    <property type="evidence" value="ECO:0007669"/>
    <property type="project" value="UniProtKB-KW"/>
</dbReference>
<dbReference type="Proteomes" id="UP000184109">
    <property type="component" value="Unassembled WGS sequence"/>
</dbReference>
<evidence type="ECO:0000313" key="6">
    <source>
        <dbReference type="Proteomes" id="UP000184109"/>
    </source>
</evidence>
<dbReference type="EMBL" id="FQXQ01000003">
    <property type="protein sequence ID" value="SHH76042.1"/>
    <property type="molecule type" value="Genomic_DNA"/>
</dbReference>
<dbReference type="AlphaFoldDB" id="A0A1M5VLB1"/>
<dbReference type="STRING" id="1195760.SAMN05444281_1894"/>
<feature type="domain" description="Carboxyltransferase" evidence="4">
    <location>
        <begin position="24"/>
        <end position="285"/>
    </location>
</feature>
<protein>
    <submittedName>
        <fullName evidence="5">Antagonist of KipI</fullName>
    </submittedName>
</protein>
<evidence type="ECO:0000256" key="3">
    <source>
        <dbReference type="ARBA" id="ARBA00022840"/>
    </source>
</evidence>
<dbReference type="Pfam" id="PF02626">
    <property type="entry name" value="CT_A_B"/>
    <property type="match status" value="1"/>
</dbReference>
<dbReference type="NCBIfam" id="TIGR00724">
    <property type="entry name" value="urea_amlyse_rel"/>
    <property type="match status" value="1"/>
</dbReference>
<dbReference type="PANTHER" id="PTHR43309:SF5">
    <property type="entry name" value="5-OXOPROLINASE SUBUNIT C"/>
    <property type="match status" value="1"/>
</dbReference>
<keyword evidence="2" id="KW-0378">Hydrolase</keyword>
<evidence type="ECO:0000256" key="1">
    <source>
        <dbReference type="ARBA" id="ARBA00022741"/>
    </source>
</evidence>
<keyword evidence="6" id="KW-1185">Reference proteome</keyword>
<dbReference type="PANTHER" id="PTHR43309">
    <property type="entry name" value="5-OXOPROLINASE SUBUNIT C"/>
    <property type="match status" value="1"/>
</dbReference>
<gene>
    <name evidence="5" type="ORF">SAMN05444281_1894</name>
</gene>
<keyword evidence="1" id="KW-0547">Nucleotide-binding</keyword>
<accession>A0A1M5VLB1</accession>
<dbReference type="RefSeq" id="WP_073120829.1">
    <property type="nucleotide sequence ID" value="NZ_BMEN01000003.1"/>
</dbReference>
<reference evidence="6" key="1">
    <citation type="submission" date="2016-11" db="EMBL/GenBank/DDBJ databases">
        <authorList>
            <person name="Varghese N."/>
            <person name="Submissions S."/>
        </authorList>
    </citation>
    <scope>NUCLEOTIDE SEQUENCE [LARGE SCALE GENOMIC DNA]</scope>
    <source>
        <strain evidence="6">DSM 100572</strain>
    </source>
</reference>
<proteinExistence type="predicted"/>
<dbReference type="InterPro" id="IPR052708">
    <property type="entry name" value="PxpC"/>
</dbReference>
<dbReference type="OrthoDB" id="9782422at2"/>
<sequence length="285" mass="30555">MSIEILSPGLNTTIQDGGRLGFQDKGIPVSGFMDVTSAQLANTLVTNELNTAVIEMTLLGIKFKATQAITIAITGADMQPKLNGKSITMYKAVEIPKDGIVTFKGASSGVYGYIAVLGGFKTPRVLGSKSTYVPAKLGGYKGRILQKGDLLPVLHNTLKAIKSKVKTPNFLLSVELFCVKGPEWDWFSTESKTAFLDTIFTIGKDSNRIGIRLEGNKIVLPKKDEIISSGIIKGTVQITKAGDPIVMMADAPTTGGYLRMVNLTQKSCDLLAQVPIGGKVQFILK</sequence>
<dbReference type="InterPro" id="IPR029000">
    <property type="entry name" value="Cyclophilin-like_dom_sf"/>
</dbReference>
<evidence type="ECO:0000256" key="2">
    <source>
        <dbReference type="ARBA" id="ARBA00022801"/>
    </source>
</evidence>